<dbReference type="AlphaFoldDB" id="A0A8R1I6G8"/>
<reference evidence="2" key="1">
    <citation type="submission" date="2010-08" db="EMBL/GenBank/DDBJ databases">
        <authorList>
            <consortium name="Caenorhabditis japonica Sequencing Consortium"/>
            <person name="Wilson R.K."/>
        </authorList>
    </citation>
    <scope>NUCLEOTIDE SEQUENCE [LARGE SCALE GENOMIC DNA]</scope>
    <source>
        <strain evidence="2">DF5081</strain>
    </source>
</reference>
<reference evidence="1" key="2">
    <citation type="submission" date="2022-06" db="UniProtKB">
        <authorList>
            <consortium name="EnsemblMetazoa"/>
        </authorList>
    </citation>
    <scope>IDENTIFICATION</scope>
    <source>
        <strain evidence="1">DF5081</strain>
    </source>
</reference>
<dbReference type="Proteomes" id="UP000005237">
    <property type="component" value="Unassembled WGS sequence"/>
</dbReference>
<evidence type="ECO:0000313" key="1">
    <source>
        <dbReference type="EnsemblMetazoa" id="CJA25689.1"/>
    </source>
</evidence>
<proteinExistence type="predicted"/>
<sequence length="72" mass="8553">MFRLTRTAYFCDASQQKEVGDLFHQYDHSVEIIDNVKRQLSSTEKDNLNMMENLNDTLAEQAFYIYKFHVSI</sequence>
<organism evidence="1 2">
    <name type="scientific">Caenorhabditis japonica</name>
    <dbReference type="NCBI Taxonomy" id="281687"/>
    <lineage>
        <taxon>Eukaryota</taxon>
        <taxon>Metazoa</taxon>
        <taxon>Ecdysozoa</taxon>
        <taxon>Nematoda</taxon>
        <taxon>Chromadorea</taxon>
        <taxon>Rhabditida</taxon>
        <taxon>Rhabditina</taxon>
        <taxon>Rhabditomorpha</taxon>
        <taxon>Rhabditoidea</taxon>
        <taxon>Rhabditidae</taxon>
        <taxon>Peloderinae</taxon>
        <taxon>Caenorhabditis</taxon>
    </lineage>
</organism>
<accession>A0A8R1I6G8</accession>
<dbReference type="EnsemblMetazoa" id="CJA25689.1">
    <property type="protein sequence ID" value="CJA25689.1"/>
    <property type="gene ID" value="WBGene00181261"/>
</dbReference>
<protein>
    <submittedName>
        <fullName evidence="1">Uncharacterized protein</fullName>
    </submittedName>
</protein>
<name>A0A8R1I6G8_CAEJA</name>
<evidence type="ECO:0000313" key="2">
    <source>
        <dbReference type="Proteomes" id="UP000005237"/>
    </source>
</evidence>
<keyword evidence="2" id="KW-1185">Reference proteome</keyword>